<dbReference type="EMBL" id="FNJQ01000017">
    <property type="protein sequence ID" value="SDP40421.1"/>
    <property type="molecule type" value="Genomic_DNA"/>
</dbReference>
<feature type="transmembrane region" description="Helical" evidence="1">
    <location>
        <begin position="80"/>
        <end position="102"/>
    </location>
</feature>
<keyword evidence="1" id="KW-0472">Membrane</keyword>
<accession>A0A1H0SF32</accession>
<reference evidence="2 3" key="1">
    <citation type="submission" date="2016-10" db="EMBL/GenBank/DDBJ databases">
        <authorList>
            <person name="de Groot N.N."/>
        </authorList>
    </citation>
    <scope>NUCLEOTIDE SEQUENCE [LARGE SCALE GENOMIC DNA]</scope>
    <source>
        <strain evidence="2 3">S137</strain>
    </source>
</reference>
<name>A0A1H0SF32_SELRU</name>
<proteinExistence type="predicted"/>
<gene>
    <name evidence="2" type="ORF">SAMN05216366_11745</name>
</gene>
<evidence type="ECO:0000256" key="1">
    <source>
        <dbReference type="SAM" id="Phobius"/>
    </source>
</evidence>
<sequence>MSDKIANIIAALWFFGVLIWALLFGVFALIMIPFSDIAGMINSGYSRSTEGLIFCFLLGIIFSLTGLVPVLRKAYYKLPWLYPFTMMLFMDLFILSIAEMILAKGFAIDSRFHHVMAIIVMSIQIIACRIAMSKYLKRYPLLIHKYERLE</sequence>
<evidence type="ECO:0008006" key="4">
    <source>
        <dbReference type="Google" id="ProtNLM"/>
    </source>
</evidence>
<dbReference type="AlphaFoldDB" id="A0A1H0SF32"/>
<protein>
    <recommendedName>
        <fullName evidence="4">DUF4149 domain-containing protein</fullName>
    </recommendedName>
</protein>
<dbReference type="RefSeq" id="WP_074572407.1">
    <property type="nucleotide sequence ID" value="NZ_FNJQ01000017.1"/>
</dbReference>
<keyword evidence="1" id="KW-1133">Transmembrane helix</keyword>
<evidence type="ECO:0000313" key="3">
    <source>
        <dbReference type="Proteomes" id="UP000182412"/>
    </source>
</evidence>
<organism evidence="2 3">
    <name type="scientific">Selenomonas ruminantium</name>
    <dbReference type="NCBI Taxonomy" id="971"/>
    <lineage>
        <taxon>Bacteria</taxon>
        <taxon>Bacillati</taxon>
        <taxon>Bacillota</taxon>
        <taxon>Negativicutes</taxon>
        <taxon>Selenomonadales</taxon>
        <taxon>Selenomonadaceae</taxon>
        <taxon>Selenomonas</taxon>
    </lineage>
</organism>
<feature type="transmembrane region" description="Helical" evidence="1">
    <location>
        <begin position="51"/>
        <end position="71"/>
    </location>
</feature>
<feature type="transmembrane region" description="Helical" evidence="1">
    <location>
        <begin position="12"/>
        <end position="31"/>
    </location>
</feature>
<dbReference type="Proteomes" id="UP000182412">
    <property type="component" value="Unassembled WGS sequence"/>
</dbReference>
<keyword evidence="1" id="KW-0812">Transmembrane</keyword>
<evidence type="ECO:0000313" key="2">
    <source>
        <dbReference type="EMBL" id="SDP40421.1"/>
    </source>
</evidence>
<dbReference type="OrthoDB" id="2868304at2"/>
<feature type="transmembrane region" description="Helical" evidence="1">
    <location>
        <begin position="114"/>
        <end position="132"/>
    </location>
</feature>